<proteinExistence type="inferred from homology"/>
<dbReference type="OrthoDB" id="7857679at2"/>
<dbReference type="InterPro" id="IPR043130">
    <property type="entry name" value="CDP-OH_PTrfase_TM_dom"/>
</dbReference>
<feature type="transmembrane region" description="Helical" evidence="3">
    <location>
        <begin position="48"/>
        <end position="64"/>
    </location>
</feature>
<keyword evidence="1 2" id="KW-0808">Transferase</keyword>
<dbReference type="GO" id="GO:0016780">
    <property type="term" value="F:phosphotransferase activity, for other substituted phosphate groups"/>
    <property type="evidence" value="ECO:0007669"/>
    <property type="project" value="InterPro"/>
</dbReference>
<sequence length="252" mass="27622">MLSEIKTVYLNSRKARDIAWNIWVARPLAAVLVTILRRTPLTPNQVTILGMFVFFGIIPVGLLLEGTLGFLALALVVQLAYLFDCADGQLARLKKMTSDAGAYFDFFIDEIKALLLVAVIAVRLWMQSSDTNWLFVGLLGTIMVSVATSLTAFVRRPEYSGVEVKPGASAAQPAAPKGLIPKVLWIVQRVASYIVHYPSWIIWVALVGFIPGLDAGILFLALFLGVYALYIARTGLGVLLKLGSPSFYRSKD</sequence>
<dbReference type="Pfam" id="PF01066">
    <property type="entry name" value="CDP-OH_P_transf"/>
    <property type="match status" value="1"/>
</dbReference>
<keyword evidence="3" id="KW-0812">Transmembrane</keyword>
<dbReference type="InterPro" id="IPR000462">
    <property type="entry name" value="CDP-OH_P_trans"/>
</dbReference>
<feature type="transmembrane region" description="Helical" evidence="3">
    <location>
        <begin position="216"/>
        <end position="240"/>
    </location>
</feature>
<evidence type="ECO:0000256" key="3">
    <source>
        <dbReference type="SAM" id="Phobius"/>
    </source>
</evidence>
<dbReference type="GO" id="GO:0016020">
    <property type="term" value="C:membrane"/>
    <property type="evidence" value="ECO:0007669"/>
    <property type="project" value="InterPro"/>
</dbReference>
<feature type="transmembrane region" description="Helical" evidence="3">
    <location>
        <begin position="18"/>
        <end position="36"/>
    </location>
</feature>
<dbReference type="RefSeq" id="WP_146958519.1">
    <property type="nucleotide sequence ID" value="NZ_CP042467.1"/>
</dbReference>
<feature type="transmembrane region" description="Helical" evidence="3">
    <location>
        <begin position="70"/>
        <end position="90"/>
    </location>
</feature>
<dbReference type="Proteomes" id="UP000321595">
    <property type="component" value="Chromosome"/>
</dbReference>
<dbReference type="Gene3D" id="1.20.120.1760">
    <property type="match status" value="1"/>
</dbReference>
<comment type="similarity">
    <text evidence="2">Belongs to the CDP-alcohol phosphatidyltransferase class-I family.</text>
</comment>
<evidence type="ECO:0000256" key="1">
    <source>
        <dbReference type="ARBA" id="ARBA00022679"/>
    </source>
</evidence>
<dbReference type="GO" id="GO:0008654">
    <property type="term" value="P:phospholipid biosynthetic process"/>
    <property type="evidence" value="ECO:0007669"/>
    <property type="project" value="InterPro"/>
</dbReference>
<name>A0A5B8XME9_9DELT</name>
<dbReference type="KEGG" id="bbae:FRD01_06175"/>
<accession>A0A5B8XME9</accession>
<evidence type="ECO:0000313" key="4">
    <source>
        <dbReference type="EMBL" id="QED26834.1"/>
    </source>
</evidence>
<gene>
    <name evidence="4" type="ORF">FRD01_06175</name>
</gene>
<dbReference type="PROSITE" id="PS00379">
    <property type="entry name" value="CDP_ALCOHOL_P_TRANSF"/>
    <property type="match status" value="1"/>
</dbReference>
<feature type="transmembrane region" description="Helical" evidence="3">
    <location>
        <begin position="132"/>
        <end position="154"/>
    </location>
</feature>
<reference evidence="4 5" key="1">
    <citation type="submission" date="2019-08" db="EMBL/GenBank/DDBJ databases">
        <authorList>
            <person name="Liang Q."/>
        </authorList>
    </citation>
    <scope>NUCLEOTIDE SEQUENCE [LARGE SCALE GENOMIC DNA]</scope>
    <source>
        <strain evidence="4 5">V1718</strain>
    </source>
</reference>
<dbReference type="AlphaFoldDB" id="A0A5B8XME9"/>
<dbReference type="EMBL" id="CP042467">
    <property type="protein sequence ID" value="QED26834.1"/>
    <property type="molecule type" value="Genomic_DNA"/>
</dbReference>
<evidence type="ECO:0000256" key="2">
    <source>
        <dbReference type="RuleBase" id="RU003750"/>
    </source>
</evidence>
<organism evidence="4 5">
    <name type="scientific">Microvenator marinus</name>
    <dbReference type="NCBI Taxonomy" id="2600177"/>
    <lineage>
        <taxon>Bacteria</taxon>
        <taxon>Deltaproteobacteria</taxon>
        <taxon>Bradymonadales</taxon>
        <taxon>Microvenatoraceae</taxon>
        <taxon>Microvenator</taxon>
    </lineage>
</organism>
<dbReference type="InterPro" id="IPR048254">
    <property type="entry name" value="CDP_ALCOHOL_P_TRANSF_CS"/>
</dbReference>
<protein>
    <submittedName>
        <fullName evidence="4">CDP-alcohol phosphatidyltransferase family protein</fullName>
    </submittedName>
</protein>
<feature type="transmembrane region" description="Helical" evidence="3">
    <location>
        <begin position="102"/>
        <end position="126"/>
    </location>
</feature>
<keyword evidence="3" id="KW-1133">Transmembrane helix</keyword>
<keyword evidence="3" id="KW-0472">Membrane</keyword>
<evidence type="ECO:0000313" key="5">
    <source>
        <dbReference type="Proteomes" id="UP000321595"/>
    </source>
</evidence>
<keyword evidence="5" id="KW-1185">Reference proteome</keyword>